<evidence type="ECO:0000256" key="4">
    <source>
        <dbReference type="ARBA" id="ARBA00022833"/>
    </source>
</evidence>
<dbReference type="Gene3D" id="4.10.1000.10">
    <property type="entry name" value="Zinc finger, CCCH-type"/>
    <property type="match status" value="2"/>
</dbReference>
<keyword evidence="1 5" id="KW-0479">Metal-binding</keyword>
<feature type="zinc finger region" description="C3H1-type" evidence="5">
    <location>
        <begin position="56"/>
        <end position="83"/>
    </location>
</feature>
<dbReference type="OMA" id="TQIMHIN"/>
<evidence type="ECO:0000256" key="5">
    <source>
        <dbReference type="PROSITE-ProRule" id="PRU00723"/>
    </source>
</evidence>
<dbReference type="InterPro" id="IPR045877">
    <property type="entry name" value="ZFP36-like"/>
</dbReference>
<keyword evidence="2" id="KW-0677">Repeat</keyword>
<dbReference type="InParanoid" id="A0A0V0QWU7"/>
<organism evidence="7 8">
    <name type="scientific">Pseudocohnilembus persalinus</name>
    <name type="common">Ciliate</name>
    <dbReference type="NCBI Taxonomy" id="266149"/>
    <lineage>
        <taxon>Eukaryota</taxon>
        <taxon>Sar</taxon>
        <taxon>Alveolata</taxon>
        <taxon>Ciliophora</taxon>
        <taxon>Intramacronucleata</taxon>
        <taxon>Oligohymenophorea</taxon>
        <taxon>Scuticociliatia</taxon>
        <taxon>Philasterida</taxon>
        <taxon>Pseudocohnilembidae</taxon>
        <taxon>Pseudocohnilembus</taxon>
    </lineage>
</organism>
<dbReference type="PROSITE" id="PS50103">
    <property type="entry name" value="ZF_C3H1"/>
    <property type="match status" value="2"/>
</dbReference>
<dbReference type="EMBL" id="LDAU01000092">
    <property type="protein sequence ID" value="KRX06727.1"/>
    <property type="molecule type" value="Genomic_DNA"/>
</dbReference>
<reference evidence="7 8" key="1">
    <citation type="journal article" date="2015" name="Sci. Rep.">
        <title>Genome of the facultative scuticociliatosis pathogen Pseudocohnilembus persalinus provides insight into its virulence through horizontal gene transfer.</title>
        <authorList>
            <person name="Xiong J."/>
            <person name="Wang G."/>
            <person name="Cheng J."/>
            <person name="Tian M."/>
            <person name="Pan X."/>
            <person name="Warren A."/>
            <person name="Jiang C."/>
            <person name="Yuan D."/>
            <person name="Miao W."/>
        </authorList>
    </citation>
    <scope>NUCLEOTIDE SEQUENCE [LARGE SCALE GENOMIC DNA]</scope>
    <source>
        <strain evidence="7">36N120E</strain>
    </source>
</reference>
<dbReference type="FunFam" id="4.10.1000.10:FF:000001">
    <property type="entry name" value="zinc finger CCCH domain-containing protein 15-like"/>
    <property type="match status" value="1"/>
</dbReference>
<evidence type="ECO:0000313" key="7">
    <source>
        <dbReference type="EMBL" id="KRX06727.1"/>
    </source>
</evidence>
<feature type="domain" description="C3H1-type" evidence="6">
    <location>
        <begin position="56"/>
        <end position="83"/>
    </location>
</feature>
<keyword evidence="8" id="KW-1185">Reference proteome</keyword>
<dbReference type="SMART" id="SM00356">
    <property type="entry name" value="ZnF_C3H1"/>
    <property type="match status" value="2"/>
</dbReference>
<feature type="domain" description="C3H1-type" evidence="6">
    <location>
        <begin position="108"/>
        <end position="135"/>
    </location>
</feature>
<evidence type="ECO:0000259" key="6">
    <source>
        <dbReference type="PROSITE" id="PS50103"/>
    </source>
</evidence>
<evidence type="ECO:0000256" key="3">
    <source>
        <dbReference type="ARBA" id="ARBA00022771"/>
    </source>
</evidence>
<sequence>MYNNYNMNPMMQQQYQQMQSMQQQMPYQMMNAQHQQGGFNQQKNNNNNQGQMSQGRYKTQICRHFNNGNCQLGASCHFAHGTQELRQANDPLPENIPSLQIPKMNYNNQKTVRCKYFDGGLCRNQQNCTFAHGEQERRNVQVQGGNNVNMQQQQMGNNQQDQSFLQNQVLIIILSNLQKVFADNQQVLKELDNAIALANINKSDEVTKIITQIMNSPERTEQETKSYDTIYQNAQIYFHSMINQQSGNGLQQNMMGQNNQQQQQ</sequence>
<comment type="caution">
    <text evidence="7">The sequence shown here is derived from an EMBL/GenBank/DDBJ whole genome shotgun (WGS) entry which is preliminary data.</text>
</comment>
<dbReference type="InterPro" id="IPR000571">
    <property type="entry name" value="Znf_CCCH"/>
</dbReference>
<evidence type="ECO:0000256" key="2">
    <source>
        <dbReference type="ARBA" id="ARBA00022737"/>
    </source>
</evidence>
<accession>A0A0V0QWU7</accession>
<dbReference type="Pfam" id="PF00642">
    <property type="entry name" value="zf-CCCH"/>
    <property type="match status" value="1"/>
</dbReference>
<evidence type="ECO:0000313" key="8">
    <source>
        <dbReference type="Proteomes" id="UP000054937"/>
    </source>
</evidence>
<keyword evidence="4 5" id="KW-0862">Zinc</keyword>
<dbReference type="PANTHER" id="PTHR12547">
    <property type="entry name" value="CCCH ZINC FINGER/TIS11-RELATED"/>
    <property type="match status" value="1"/>
</dbReference>
<feature type="zinc finger region" description="C3H1-type" evidence="5">
    <location>
        <begin position="108"/>
        <end position="135"/>
    </location>
</feature>
<dbReference type="GO" id="GO:0008270">
    <property type="term" value="F:zinc ion binding"/>
    <property type="evidence" value="ECO:0007669"/>
    <property type="project" value="UniProtKB-KW"/>
</dbReference>
<dbReference type="InterPro" id="IPR036855">
    <property type="entry name" value="Znf_CCCH_sf"/>
</dbReference>
<gene>
    <name evidence="7" type="ORF">PPERSA_09129</name>
</gene>
<dbReference type="AlphaFoldDB" id="A0A0V0QWU7"/>
<proteinExistence type="predicted"/>
<dbReference type="GO" id="GO:0003729">
    <property type="term" value="F:mRNA binding"/>
    <property type="evidence" value="ECO:0007669"/>
    <property type="project" value="InterPro"/>
</dbReference>
<dbReference type="Proteomes" id="UP000054937">
    <property type="component" value="Unassembled WGS sequence"/>
</dbReference>
<dbReference type="SUPFAM" id="SSF90229">
    <property type="entry name" value="CCCH zinc finger"/>
    <property type="match status" value="2"/>
</dbReference>
<evidence type="ECO:0000256" key="1">
    <source>
        <dbReference type="ARBA" id="ARBA00022723"/>
    </source>
</evidence>
<keyword evidence="3 5" id="KW-0863">Zinc-finger</keyword>
<name>A0A0V0QWU7_PSEPJ</name>
<protein>
    <recommendedName>
        <fullName evidence="6">C3H1-type domain-containing protein</fullName>
    </recommendedName>
</protein>
<dbReference type="PANTHER" id="PTHR12547:SF18">
    <property type="entry name" value="PROTEIN TIS11"/>
    <property type="match status" value="1"/>
</dbReference>
<dbReference type="OrthoDB" id="437580at2759"/>